<dbReference type="Proteomes" id="UP001527925">
    <property type="component" value="Unassembled WGS sequence"/>
</dbReference>
<protein>
    <recommendedName>
        <fullName evidence="4">Ankyrin repeat domain-containing protein</fullName>
    </recommendedName>
</protein>
<dbReference type="PANTHER" id="PTHR46586:SF3">
    <property type="entry name" value="ANKYRIN REPEAT-CONTAINING PROTEIN"/>
    <property type="match status" value="1"/>
</dbReference>
<accession>A0ABR4NJV6</accession>
<comment type="caution">
    <text evidence="2">The sequence shown here is derived from an EMBL/GenBank/DDBJ whole genome shotgun (WGS) entry which is preliminary data.</text>
</comment>
<name>A0ABR4NJV6_9FUNG</name>
<reference evidence="2 3" key="1">
    <citation type="submission" date="2023-09" db="EMBL/GenBank/DDBJ databases">
        <title>Pangenome analysis of Batrachochytrium dendrobatidis and related Chytrids.</title>
        <authorList>
            <person name="Yacoub M.N."/>
            <person name="Stajich J.E."/>
            <person name="James T.Y."/>
        </authorList>
    </citation>
    <scope>NUCLEOTIDE SEQUENCE [LARGE SCALE GENOMIC DNA]</scope>
    <source>
        <strain evidence="2 3">JEL0888</strain>
    </source>
</reference>
<dbReference type="InterPro" id="IPR052050">
    <property type="entry name" value="SecEffector_AnkRepeat"/>
</dbReference>
<evidence type="ECO:0000313" key="2">
    <source>
        <dbReference type="EMBL" id="KAL2919810.1"/>
    </source>
</evidence>
<gene>
    <name evidence="2" type="ORF">HK105_200727</name>
</gene>
<evidence type="ECO:0000256" key="1">
    <source>
        <dbReference type="SAM" id="MobiDB-lite"/>
    </source>
</evidence>
<dbReference type="EMBL" id="JADGIZ020000002">
    <property type="protein sequence ID" value="KAL2919810.1"/>
    <property type="molecule type" value="Genomic_DNA"/>
</dbReference>
<feature type="region of interest" description="Disordered" evidence="1">
    <location>
        <begin position="1"/>
        <end position="20"/>
    </location>
</feature>
<proteinExistence type="predicted"/>
<organism evidence="2 3">
    <name type="scientific">Polyrhizophydium stewartii</name>
    <dbReference type="NCBI Taxonomy" id="2732419"/>
    <lineage>
        <taxon>Eukaryota</taxon>
        <taxon>Fungi</taxon>
        <taxon>Fungi incertae sedis</taxon>
        <taxon>Chytridiomycota</taxon>
        <taxon>Chytridiomycota incertae sedis</taxon>
        <taxon>Chytridiomycetes</taxon>
        <taxon>Rhizophydiales</taxon>
        <taxon>Rhizophydiales incertae sedis</taxon>
        <taxon>Polyrhizophydium</taxon>
    </lineage>
</organism>
<keyword evidence="3" id="KW-1185">Reference proteome</keyword>
<dbReference type="Gene3D" id="1.25.40.20">
    <property type="entry name" value="Ankyrin repeat-containing domain"/>
    <property type="match status" value="1"/>
</dbReference>
<dbReference type="InterPro" id="IPR036770">
    <property type="entry name" value="Ankyrin_rpt-contain_sf"/>
</dbReference>
<evidence type="ECO:0000313" key="3">
    <source>
        <dbReference type="Proteomes" id="UP001527925"/>
    </source>
</evidence>
<sequence length="391" mass="44154">MRGEATAPEPAPAAAEETDAALPWGRSHWDRLPRELQDMVVLRAGPLTQLSAGRISNRDYERMDRRLQQRMWLEAVELEWPGDLARLPRVWVLPGTLWRIRTLAQFERFKQLPWLRRDHLMHAAARRRWVDELDFSKPDWLTKIAAESGSVWLLCELVERRALVKLSPEMAEWASRFGQLDVIKWLHERMPDGEWTPDVLDSAAAFGHLAVVSFLDKHRTEGATVKAMDNAAANGHVDVLAYLHKHRTEGCSEMALYDAAAAGSLASIEYILEQQISEPTSDTVCAAASQGQVAVLEWFSARGFDHLFSAHTMDAAAEGGSIRAMEWLRKNRAEGCTADALCRAAEYDHEEAVAWLLEHMQGVEWDIEEALEWAHGAAVRHVLEDELQAAE</sequence>
<dbReference type="PANTHER" id="PTHR46586">
    <property type="entry name" value="ANKYRIN REPEAT-CONTAINING PROTEIN"/>
    <property type="match status" value="1"/>
</dbReference>
<dbReference type="SUPFAM" id="SSF48403">
    <property type="entry name" value="Ankyrin repeat"/>
    <property type="match status" value="1"/>
</dbReference>
<evidence type="ECO:0008006" key="4">
    <source>
        <dbReference type="Google" id="ProtNLM"/>
    </source>
</evidence>